<accession>A0AAW1V5A2</accession>
<comment type="cofactor">
    <cofactor evidence="1">
        <name>L-ascorbate</name>
        <dbReference type="ChEBI" id="CHEBI:38290"/>
    </cofactor>
</comment>
<keyword evidence="12" id="KW-1185">Reference proteome</keyword>
<dbReference type="GO" id="GO:0005506">
    <property type="term" value="F:iron ion binding"/>
    <property type="evidence" value="ECO:0007669"/>
    <property type="project" value="InterPro"/>
</dbReference>
<name>A0AAW1V5A2_9CUCU</name>
<dbReference type="InterPro" id="IPR039558">
    <property type="entry name" value="TPA1/OFD1_N"/>
</dbReference>
<dbReference type="InterPro" id="IPR051842">
    <property type="entry name" value="uS12_prolyl_hydroxylase"/>
</dbReference>
<evidence type="ECO:0000256" key="7">
    <source>
        <dbReference type="ARBA" id="ARBA00023004"/>
    </source>
</evidence>
<evidence type="ECO:0000256" key="3">
    <source>
        <dbReference type="ARBA" id="ARBA00022723"/>
    </source>
</evidence>
<reference evidence="11 12" key="1">
    <citation type="submission" date="2023-03" db="EMBL/GenBank/DDBJ databases">
        <title>Genome insight into feeding habits of ladybird beetles.</title>
        <authorList>
            <person name="Li H.-S."/>
            <person name="Huang Y.-H."/>
            <person name="Pang H."/>
        </authorList>
    </citation>
    <scope>NUCLEOTIDE SEQUENCE [LARGE SCALE GENOMIC DNA]</scope>
    <source>
        <strain evidence="11">SYSU_2023b</strain>
        <tissue evidence="11">Whole body</tissue>
    </source>
</reference>
<dbReference type="GO" id="GO:0031543">
    <property type="term" value="F:peptidyl-proline dioxygenase activity"/>
    <property type="evidence" value="ECO:0007669"/>
    <property type="project" value="UniProtKB-ARBA"/>
</dbReference>
<comment type="catalytic activity">
    <reaction evidence="9">
        <text>[ribosomal protein uS12]-L-proline + 2-oxoglutarate + O2 = [ribosomal protein uS12]-(3S)-3-hydroxy-L-proline + succinate + CO2</text>
        <dbReference type="Rhea" id="RHEA:54156"/>
        <dbReference type="Rhea" id="RHEA-COMP:13816"/>
        <dbReference type="Rhea" id="RHEA-COMP:13818"/>
        <dbReference type="ChEBI" id="CHEBI:15379"/>
        <dbReference type="ChEBI" id="CHEBI:16526"/>
        <dbReference type="ChEBI" id="CHEBI:16810"/>
        <dbReference type="ChEBI" id="CHEBI:30031"/>
        <dbReference type="ChEBI" id="CHEBI:50342"/>
        <dbReference type="ChEBI" id="CHEBI:85428"/>
    </reaction>
</comment>
<evidence type="ECO:0000313" key="11">
    <source>
        <dbReference type="EMBL" id="KAK9890876.1"/>
    </source>
</evidence>
<dbReference type="GO" id="GO:0006449">
    <property type="term" value="P:regulation of translational termination"/>
    <property type="evidence" value="ECO:0007669"/>
    <property type="project" value="TreeGrafter"/>
</dbReference>
<gene>
    <name evidence="11" type="ORF">WA026_012221</name>
</gene>
<dbReference type="Pfam" id="PF13661">
    <property type="entry name" value="2OG-FeII_Oxy_4"/>
    <property type="match status" value="1"/>
</dbReference>
<organism evidence="11 12">
    <name type="scientific">Henosepilachna vigintioctopunctata</name>
    <dbReference type="NCBI Taxonomy" id="420089"/>
    <lineage>
        <taxon>Eukaryota</taxon>
        <taxon>Metazoa</taxon>
        <taxon>Ecdysozoa</taxon>
        <taxon>Arthropoda</taxon>
        <taxon>Hexapoda</taxon>
        <taxon>Insecta</taxon>
        <taxon>Pterygota</taxon>
        <taxon>Neoptera</taxon>
        <taxon>Endopterygota</taxon>
        <taxon>Coleoptera</taxon>
        <taxon>Polyphaga</taxon>
        <taxon>Cucujiformia</taxon>
        <taxon>Coccinelloidea</taxon>
        <taxon>Coccinellidae</taxon>
        <taxon>Epilachninae</taxon>
        <taxon>Epilachnini</taxon>
        <taxon>Henosepilachna</taxon>
    </lineage>
</organism>
<protein>
    <recommendedName>
        <fullName evidence="8">uS12 prolyl 3-hydroxylase</fullName>
    </recommendedName>
</protein>
<keyword evidence="5" id="KW-0223">Dioxygenase</keyword>
<sequence length="387" mass="45270">MDLYEFFQSLDLKHIDLEYIKVFYDFMKSTVMPWVSKLTGYDLVEISATCSCYTMTDYLLVHDDQREDRMVAFVYYLTDNDNWGINTGGSLDLFTKDERGLPSKVVRSIFPKNNQLVIFPVTSDSYHQVTEVLDKEASRMSINGWFHAKTAPVFEIPQFEYPSNSLFGSNKIKPQHSDILLESWIDENYINNDDGTLDNIQKHIEENSEISLTNFFKMEALLEVMNCLNIIEDHKWSKPVPPNRGSYEVLANDSLPFSLERFLNLFCSEQFFAYLKIISDLDLNSLKFELQRWTPGSYSLLSDHNWENTQELDIIIYLIPEENEHNIFGGRIQYVNTDEEIQEALITIEPSQNTLNIVYRDSARFIKYYSKLSTCEKFYLLICSYSE</sequence>
<dbReference type="Gene3D" id="2.60.120.620">
    <property type="entry name" value="q2cbj1_9rhob like domain"/>
    <property type="match status" value="2"/>
</dbReference>
<evidence type="ECO:0000256" key="1">
    <source>
        <dbReference type="ARBA" id="ARBA00001961"/>
    </source>
</evidence>
<dbReference type="InterPro" id="IPR006620">
    <property type="entry name" value="Pro_4_hyd_alph"/>
</dbReference>
<dbReference type="GO" id="GO:0031418">
    <property type="term" value="F:L-ascorbic acid binding"/>
    <property type="evidence" value="ECO:0007669"/>
    <property type="project" value="UniProtKB-KW"/>
</dbReference>
<dbReference type="SMART" id="SM00702">
    <property type="entry name" value="P4Hc"/>
    <property type="match status" value="1"/>
</dbReference>
<keyword evidence="6" id="KW-0560">Oxidoreductase</keyword>
<comment type="similarity">
    <text evidence="2">Belongs to the TPA1 family.</text>
</comment>
<evidence type="ECO:0000313" key="12">
    <source>
        <dbReference type="Proteomes" id="UP001431783"/>
    </source>
</evidence>
<dbReference type="EMBL" id="JARQZJ010000126">
    <property type="protein sequence ID" value="KAK9890876.1"/>
    <property type="molecule type" value="Genomic_DNA"/>
</dbReference>
<keyword evidence="4" id="KW-0847">Vitamin C</keyword>
<evidence type="ECO:0000256" key="2">
    <source>
        <dbReference type="ARBA" id="ARBA00007443"/>
    </source>
</evidence>
<dbReference type="Proteomes" id="UP001431783">
    <property type="component" value="Unassembled WGS sequence"/>
</dbReference>
<keyword evidence="7" id="KW-0408">Iron</keyword>
<evidence type="ECO:0000256" key="8">
    <source>
        <dbReference type="ARBA" id="ARBA00029938"/>
    </source>
</evidence>
<dbReference type="Pfam" id="PF10637">
    <property type="entry name" value="Ofd1_CTDD"/>
    <property type="match status" value="1"/>
</dbReference>
<dbReference type="GO" id="GO:0005737">
    <property type="term" value="C:cytoplasm"/>
    <property type="evidence" value="ECO:0007669"/>
    <property type="project" value="TreeGrafter"/>
</dbReference>
<evidence type="ECO:0000256" key="6">
    <source>
        <dbReference type="ARBA" id="ARBA00023002"/>
    </source>
</evidence>
<dbReference type="PANTHER" id="PTHR12117">
    <property type="entry name" value="HISTONE ACETYLTRANSFERASE COMPLEX"/>
    <property type="match status" value="1"/>
</dbReference>
<dbReference type="PANTHER" id="PTHR12117:SF0">
    <property type="entry name" value="PROLYL 3-HYDROXYLASE OGFOD1"/>
    <property type="match status" value="1"/>
</dbReference>
<feature type="domain" description="Fe2OG dioxygenase" evidence="10">
    <location>
        <begin position="42"/>
        <end position="148"/>
    </location>
</feature>
<evidence type="ECO:0000259" key="10">
    <source>
        <dbReference type="PROSITE" id="PS51471"/>
    </source>
</evidence>
<keyword evidence="3" id="KW-0479">Metal-binding</keyword>
<comment type="caution">
    <text evidence="11">The sequence shown here is derived from an EMBL/GenBank/DDBJ whole genome shotgun (WGS) entry which is preliminary data.</text>
</comment>
<evidence type="ECO:0000256" key="5">
    <source>
        <dbReference type="ARBA" id="ARBA00022964"/>
    </source>
</evidence>
<dbReference type="InterPro" id="IPR019601">
    <property type="entry name" value="Oxoglutarate/Fe-dep_Oase_C"/>
</dbReference>
<dbReference type="PROSITE" id="PS51471">
    <property type="entry name" value="FE2OG_OXY"/>
    <property type="match status" value="1"/>
</dbReference>
<evidence type="ECO:0000256" key="9">
    <source>
        <dbReference type="ARBA" id="ARBA00047444"/>
    </source>
</evidence>
<evidence type="ECO:0000256" key="4">
    <source>
        <dbReference type="ARBA" id="ARBA00022896"/>
    </source>
</evidence>
<dbReference type="InterPro" id="IPR005123">
    <property type="entry name" value="Oxoglu/Fe-dep_dioxygenase_dom"/>
</dbReference>
<proteinExistence type="inferred from homology"/>
<dbReference type="AlphaFoldDB" id="A0AAW1V5A2"/>